<dbReference type="InterPro" id="IPR050268">
    <property type="entry name" value="NADH-dep_flavin_reductase"/>
</dbReference>
<dbReference type="InterPro" id="IPR012349">
    <property type="entry name" value="Split_barrel_FMN-bd"/>
</dbReference>
<feature type="domain" description="Flavin reductase like" evidence="2">
    <location>
        <begin position="1"/>
        <end position="137"/>
    </location>
</feature>
<dbReference type="AlphaFoldDB" id="A0A975G3A6"/>
<gene>
    <name evidence="3" type="ORF">KCG34_11055</name>
</gene>
<dbReference type="GO" id="GO:0042602">
    <property type="term" value="F:riboflavin reductase (NADPH) activity"/>
    <property type="evidence" value="ECO:0007669"/>
    <property type="project" value="TreeGrafter"/>
</dbReference>
<evidence type="ECO:0000256" key="1">
    <source>
        <dbReference type="ARBA" id="ARBA00023002"/>
    </source>
</evidence>
<evidence type="ECO:0000313" key="4">
    <source>
        <dbReference type="Proteomes" id="UP000676409"/>
    </source>
</evidence>
<dbReference type="InterPro" id="IPR002563">
    <property type="entry name" value="Flavin_Rdtase-like_dom"/>
</dbReference>
<evidence type="ECO:0000313" key="3">
    <source>
        <dbReference type="EMBL" id="QUD90350.1"/>
    </source>
</evidence>
<protein>
    <submittedName>
        <fullName evidence="3">Flavin reductase</fullName>
    </submittedName>
</protein>
<dbReference type="Proteomes" id="UP000676409">
    <property type="component" value="Chromosome"/>
</dbReference>
<dbReference type="EMBL" id="CP073078">
    <property type="protein sequence ID" value="QUD90350.1"/>
    <property type="molecule type" value="Genomic_DNA"/>
</dbReference>
<dbReference type="SMART" id="SM00903">
    <property type="entry name" value="Flavin_Reduct"/>
    <property type="match status" value="1"/>
</dbReference>
<organism evidence="3 4">
    <name type="scientific">Phenylobacterium montanum</name>
    <dbReference type="NCBI Taxonomy" id="2823693"/>
    <lineage>
        <taxon>Bacteria</taxon>
        <taxon>Pseudomonadati</taxon>
        <taxon>Pseudomonadota</taxon>
        <taxon>Alphaproteobacteria</taxon>
        <taxon>Caulobacterales</taxon>
        <taxon>Caulobacteraceae</taxon>
        <taxon>Phenylobacterium</taxon>
    </lineage>
</organism>
<keyword evidence="1" id="KW-0560">Oxidoreductase</keyword>
<proteinExistence type="predicted"/>
<dbReference type="Pfam" id="PF01613">
    <property type="entry name" value="Flavin_Reduct"/>
    <property type="match status" value="1"/>
</dbReference>
<dbReference type="Gene3D" id="2.30.110.10">
    <property type="entry name" value="Electron Transport, Fmn-binding Protein, Chain A"/>
    <property type="match status" value="1"/>
</dbReference>
<dbReference type="GO" id="GO:0010181">
    <property type="term" value="F:FMN binding"/>
    <property type="evidence" value="ECO:0007669"/>
    <property type="project" value="InterPro"/>
</dbReference>
<dbReference type="PANTHER" id="PTHR30466:SF1">
    <property type="entry name" value="FMN REDUCTASE (NADH) RUTF"/>
    <property type="match status" value="1"/>
</dbReference>
<evidence type="ECO:0000259" key="2">
    <source>
        <dbReference type="SMART" id="SM00903"/>
    </source>
</evidence>
<dbReference type="RefSeq" id="WP_211940401.1">
    <property type="nucleotide sequence ID" value="NZ_CP073078.1"/>
</dbReference>
<accession>A0A975G3A6</accession>
<dbReference type="SUPFAM" id="SSF50475">
    <property type="entry name" value="FMN-binding split barrel"/>
    <property type="match status" value="1"/>
</dbReference>
<sequence length="149" mass="15745">MISALTSQGPRGMTATSVMSLSLDPPSIVAAINRSASLNAELLEGVAFGVNLLAEDQSQLARSFAGGLPADRRFSEGDWDFNAWGAPVLQGGVASMTCVVNRRFEHSTHSLLIADVREIRLTAEAQPLVCAHGAFTGLRRPDAPPSART</sequence>
<keyword evidence="4" id="KW-1185">Reference proteome</keyword>
<dbReference type="KEGG" id="caul:KCG34_11055"/>
<name>A0A975G3A6_9CAUL</name>
<dbReference type="PANTHER" id="PTHR30466">
    <property type="entry name" value="FLAVIN REDUCTASE"/>
    <property type="match status" value="1"/>
</dbReference>
<reference evidence="3" key="1">
    <citation type="submission" date="2021-04" db="EMBL/GenBank/DDBJ databases">
        <title>The complete genome sequence of Caulobacter sp. S6.</title>
        <authorList>
            <person name="Tang Y."/>
            <person name="Ouyang W."/>
            <person name="Liu Q."/>
            <person name="Huang B."/>
            <person name="Guo Z."/>
            <person name="Lei P."/>
        </authorList>
    </citation>
    <scope>NUCLEOTIDE SEQUENCE</scope>
    <source>
        <strain evidence="3">S6</strain>
    </source>
</reference>